<gene>
    <name evidence="1" type="ORF">MM415A01780_0003</name>
    <name evidence="2" type="ORF">MM415B02281_0004</name>
</gene>
<protein>
    <recommendedName>
        <fullName evidence="3">Homing endonuclease</fullName>
    </recommendedName>
</protein>
<name>A0A6M3KT76_9ZZZZ</name>
<dbReference type="EMBL" id="MT142553">
    <property type="protein sequence ID" value="QJA85080.1"/>
    <property type="molecule type" value="Genomic_DNA"/>
</dbReference>
<reference evidence="2" key="1">
    <citation type="submission" date="2020-03" db="EMBL/GenBank/DDBJ databases">
        <title>The deep terrestrial virosphere.</title>
        <authorList>
            <person name="Holmfeldt K."/>
            <person name="Nilsson E."/>
            <person name="Simone D."/>
            <person name="Lopez-Fernandez M."/>
            <person name="Wu X."/>
            <person name="de Brujin I."/>
            <person name="Lundin D."/>
            <person name="Andersson A."/>
            <person name="Bertilsson S."/>
            <person name="Dopson M."/>
        </authorList>
    </citation>
    <scope>NUCLEOTIDE SEQUENCE</scope>
    <source>
        <strain evidence="1">MM415A01780</strain>
        <strain evidence="2">MM415B02281</strain>
    </source>
</reference>
<evidence type="ECO:0000313" key="1">
    <source>
        <dbReference type="EMBL" id="QJA75437.1"/>
    </source>
</evidence>
<dbReference type="AlphaFoldDB" id="A0A6M3KT76"/>
<evidence type="ECO:0008006" key="3">
    <source>
        <dbReference type="Google" id="ProtNLM"/>
    </source>
</evidence>
<sequence>MRRERLLNAFKHPMTEWKVQKAKRAHRKLNPACALCGLKPTFLARSNDVHHKIPVHVRPESACEEKNLITLCRVHHWHVGHIRDWKNFNIRIVSTIGALQRTFRNNAKPGKEA</sequence>
<organism evidence="2">
    <name type="scientific">viral metagenome</name>
    <dbReference type="NCBI Taxonomy" id="1070528"/>
    <lineage>
        <taxon>unclassified sequences</taxon>
        <taxon>metagenomes</taxon>
        <taxon>organismal metagenomes</taxon>
    </lineage>
</organism>
<dbReference type="Gene3D" id="1.10.30.50">
    <property type="match status" value="1"/>
</dbReference>
<accession>A0A6M3KT76</accession>
<evidence type="ECO:0000313" key="2">
    <source>
        <dbReference type="EMBL" id="QJA85080.1"/>
    </source>
</evidence>
<dbReference type="EMBL" id="MT142164">
    <property type="protein sequence ID" value="QJA75437.1"/>
    <property type="molecule type" value="Genomic_DNA"/>
</dbReference>
<proteinExistence type="predicted"/>